<evidence type="ECO:0000313" key="2">
    <source>
        <dbReference type="EMBL" id="AMN80892.1"/>
    </source>
</evidence>
<evidence type="ECO:0000256" key="1">
    <source>
        <dbReference type="SAM" id="Phobius"/>
    </source>
</evidence>
<dbReference type="RefSeq" id="WP_033902875.1">
    <property type="nucleotide sequence ID" value="NZ_CP014546.1"/>
</dbReference>
<feature type="transmembrane region" description="Helical" evidence="1">
    <location>
        <begin position="133"/>
        <end position="151"/>
    </location>
</feature>
<keyword evidence="1" id="KW-0812">Transmembrane</keyword>
<protein>
    <submittedName>
        <fullName evidence="2">Uncharacterized protein</fullName>
    </submittedName>
</protein>
<name>A0A127I1U8_PSEAZ</name>
<evidence type="ECO:0000313" key="3">
    <source>
        <dbReference type="Proteomes" id="UP000070516"/>
    </source>
</evidence>
<feature type="transmembrane region" description="Helical" evidence="1">
    <location>
        <begin position="45"/>
        <end position="64"/>
    </location>
</feature>
<organism evidence="2 3">
    <name type="scientific">Pseudomonas azotoformans</name>
    <dbReference type="NCBI Taxonomy" id="47878"/>
    <lineage>
        <taxon>Bacteria</taxon>
        <taxon>Pseudomonadati</taxon>
        <taxon>Pseudomonadota</taxon>
        <taxon>Gammaproteobacteria</taxon>
        <taxon>Pseudomonadales</taxon>
        <taxon>Pseudomonadaceae</taxon>
        <taxon>Pseudomonas</taxon>
    </lineage>
</organism>
<dbReference type="Proteomes" id="UP000070516">
    <property type="component" value="Chromosome"/>
</dbReference>
<sequence>MHTTLERVSVLTLGALLLWVVVAVLICAWIRSGRLIGNWTAARQNMVLGLLLVLASVSTSTYSWNQVDQFKTYQSAETEALQDEVDRRNADTYKKNCDRRPDKTQPCPPAQPGVKLSVYSEPLHHSLDKVVEIIGLVLGLLGGALGVNLITDGLLKKDPPKYSLVRRNESRVTRTFGLKGWKHEELTVEYHLPSSAEPAKPPTS</sequence>
<feature type="transmembrane region" description="Helical" evidence="1">
    <location>
        <begin position="12"/>
        <end position="33"/>
    </location>
</feature>
<keyword evidence="1" id="KW-1133">Transmembrane helix</keyword>
<keyword evidence="1" id="KW-0472">Membrane</keyword>
<accession>A0A127I1U8</accession>
<gene>
    <name evidence="2" type="ORF">AYR47_22435</name>
</gene>
<dbReference type="AlphaFoldDB" id="A0A127I1U8"/>
<reference evidence="2 3" key="1">
    <citation type="submission" date="2016-02" db="EMBL/GenBank/DDBJ databases">
        <title>Complete genome sequence of Pseudomonas azotoformans S4.</title>
        <authorList>
            <person name="Fang Y."/>
            <person name="Wu L."/>
            <person name="Feng G."/>
        </authorList>
    </citation>
    <scope>NUCLEOTIDE SEQUENCE [LARGE SCALE GENOMIC DNA]</scope>
    <source>
        <strain evidence="2 3">S4</strain>
    </source>
</reference>
<proteinExistence type="predicted"/>
<dbReference type="EMBL" id="CP014546">
    <property type="protein sequence ID" value="AMN80892.1"/>
    <property type="molecule type" value="Genomic_DNA"/>
</dbReference>
<dbReference type="KEGG" id="pazo:AYR47_22435"/>